<evidence type="ECO:0000313" key="2">
    <source>
        <dbReference type="EMBL" id="MEX3528558.1"/>
    </source>
</evidence>
<evidence type="ECO:0000313" key="7">
    <source>
        <dbReference type="Proteomes" id="UP000426857"/>
    </source>
</evidence>
<dbReference type="Proteomes" id="UP001558353">
    <property type="component" value="Unassembled WGS sequence"/>
</dbReference>
<reference evidence="2 9" key="4">
    <citation type="journal article" date="2024" name="Fungal Genet. Biol.">
        <title>The porcine skin microbiome exhibits broad fungal antagonism.</title>
        <authorList>
            <person name="De La Cruz K.F."/>
            <person name="Townsend E.C."/>
            <person name="Alex Cheong J.Z."/>
            <person name="Salamzade R."/>
            <person name="Liu A."/>
            <person name="Sandstrom S."/>
            <person name="Davila E."/>
            <person name="Huang L."/>
            <person name="Xu K.H."/>
            <person name="Wu S.Y."/>
            <person name="Meudt J.J."/>
            <person name="Shanmuganayagam D."/>
            <person name="Gibson A.L.F."/>
            <person name="Kalan L.R."/>
        </authorList>
    </citation>
    <scope>NUCLEOTIDE SEQUENCE [LARGE SCALE GENOMIC DNA]</scope>
    <source>
        <strain evidence="2 9">LK2569</strain>
    </source>
</reference>
<evidence type="ECO:0000313" key="3">
    <source>
        <dbReference type="EMBL" id="NMF09862.1"/>
    </source>
</evidence>
<dbReference type="EMBL" id="PNHF01000001">
    <property type="protein sequence ID" value="PMC63444.1"/>
    <property type="molecule type" value="Genomic_DNA"/>
</dbReference>
<evidence type="ECO:0000256" key="1">
    <source>
        <dbReference type="SAM" id="Coils"/>
    </source>
</evidence>
<reference evidence="5 7" key="2">
    <citation type="submission" date="2019-11" db="EMBL/GenBank/DDBJ databases">
        <title>FDA dAtabase for Regulatory Grade micrObial Sequences (FDA-ARGOS): Supporting development and validation of Infectious Disease Dx tests.</title>
        <authorList>
            <person name="Kerrigan L."/>
            <person name="Long C."/>
            <person name="Tallon L."/>
            <person name="Sadzewicz L."/>
            <person name="Vavikolanu K."/>
            <person name="Mehta A."/>
            <person name="Aluvathingal J."/>
            <person name="Nadendla S."/>
            <person name="Yan Y."/>
            <person name="Sichtig H."/>
        </authorList>
    </citation>
    <scope>NUCLEOTIDE SEQUENCE [LARGE SCALE GENOMIC DNA]</scope>
    <source>
        <strain evidence="5 7">FDAARGOS_674</strain>
    </source>
</reference>
<dbReference type="EMBL" id="JABAGA010000006">
    <property type="protein sequence ID" value="NMF09862.1"/>
    <property type="molecule type" value="Genomic_DNA"/>
</dbReference>
<reference evidence="4 6" key="1">
    <citation type="submission" date="2017-09" db="EMBL/GenBank/DDBJ databases">
        <title>Bacterial strain isolated from the female urinary microbiota.</title>
        <authorList>
            <person name="Thomas-White K."/>
            <person name="Kumar N."/>
            <person name="Forster S."/>
            <person name="Putonti C."/>
            <person name="Lawley T."/>
            <person name="Wolfe A.J."/>
        </authorList>
    </citation>
    <scope>NUCLEOTIDE SEQUENCE [LARGE SCALE GENOMIC DNA]</scope>
    <source>
        <strain evidence="4 6">UMB0908</strain>
    </source>
</reference>
<dbReference type="RefSeq" id="WP_052753106.1">
    <property type="nucleotide sequence ID" value="NZ_CP046322.1"/>
</dbReference>
<reference evidence="2" key="5">
    <citation type="submission" date="2024-01" db="EMBL/GenBank/DDBJ databases">
        <authorList>
            <person name="De La Cruz K.F."/>
            <person name="Townsend E.C."/>
            <person name="Salamzade R."/>
            <person name="Kalan L.R."/>
        </authorList>
    </citation>
    <scope>NUCLEOTIDE SEQUENCE</scope>
    <source>
        <strain evidence="2">LK2569</strain>
    </source>
</reference>
<organism evidence="4 6">
    <name type="scientific">Corynebacterium xerosis</name>
    <dbReference type="NCBI Taxonomy" id="1725"/>
    <lineage>
        <taxon>Bacteria</taxon>
        <taxon>Bacillati</taxon>
        <taxon>Actinomycetota</taxon>
        <taxon>Actinomycetes</taxon>
        <taxon>Mycobacteriales</taxon>
        <taxon>Corynebacteriaceae</taxon>
        <taxon>Corynebacterium</taxon>
    </lineage>
</organism>
<proteinExistence type="predicted"/>
<feature type="coiled-coil region" evidence="1">
    <location>
        <begin position="73"/>
        <end position="107"/>
    </location>
</feature>
<evidence type="ECO:0000313" key="9">
    <source>
        <dbReference type="Proteomes" id="UP001558353"/>
    </source>
</evidence>
<sequence>MPATKKPAFTDVDGIKVHANLVDIDGNLRLKLVDENDNQILLLNFYDAKQLSAAVEMFLGQRYGDNFAKLDGNISLEDRKELFHEELEEKEEELKKLAEEEKARRARGEL</sequence>
<reference evidence="3 8" key="3">
    <citation type="submission" date="2020-04" db="EMBL/GenBank/DDBJ databases">
        <authorList>
            <person name="Hitch T.C.A."/>
            <person name="Wylensek D."/>
            <person name="Clavel T."/>
        </authorList>
    </citation>
    <scope>NUCLEOTIDE SEQUENCE [LARGE SCALE GENOMIC DNA]</scope>
    <source>
        <strain evidence="3 8">BL-383-APC-2I</strain>
    </source>
</reference>
<dbReference type="EMBL" id="CP046322">
    <property type="protein sequence ID" value="QGS34096.1"/>
    <property type="molecule type" value="Genomic_DNA"/>
</dbReference>
<dbReference type="Proteomes" id="UP000235363">
    <property type="component" value="Unassembled WGS sequence"/>
</dbReference>
<keyword evidence="1" id="KW-0175">Coiled coil</keyword>
<accession>A0A2N6T2C2</accession>
<evidence type="ECO:0000313" key="5">
    <source>
        <dbReference type="EMBL" id="QGS34096.1"/>
    </source>
</evidence>
<keyword evidence="9" id="KW-1185">Reference proteome</keyword>
<dbReference type="AlphaFoldDB" id="A0A2N6T2C2"/>
<evidence type="ECO:0000313" key="6">
    <source>
        <dbReference type="Proteomes" id="UP000235363"/>
    </source>
</evidence>
<dbReference type="OrthoDB" id="4424477at2"/>
<evidence type="ECO:0000313" key="8">
    <source>
        <dbReference type="Proteomes" id="UP000589552"/>
    </source>
</evidence>
<dbReference type="GeneID" id="95319896"/>
<evidence type="ECO:0000313" key="4">
    <source>
        <dbReference type="EMBL" id="PMC63444.1"/>
    </source>
</evidence>
<gene>
    <name evidence="4" type="ORF">CJ204_01075</name>
    <name evidence="5" type="ORF">FOB82_03165</name>
    <name evidence="3" type="ORF">HF852_09685</name>
    <name evidence="2" type="ORF">VVR64_05680</name>
</gene>
<dbReference type="Proteomes" id="UP000589552">
    <property type="component" value="Unassembled WGS sequence"/>
</dbReference>
<dbReference type="EMBL" id="JAYWMA010000005">
    <property type="protein sequence ID" value="MEX3528558.1"/>
    <property type="molecule type" value="Genomic_DNA"/>
</dbReference>
<dbReference type="Proteomes" id="UP000426857">
    <property type="component" value="Chromosome"/>
</dbReference>
<protein>
    <submittedName>
        <fullName evidence="4">Uncharacterized protein</fullName>
    </submittedName>
</protein>
<dbReference type="KEGG" id="cxe:FOB82_03165"/>
<name>A0A2N6T2C2_9CORY</name>